<keyword evidence="4 19" id="KW-0732">Signal</keyword>
<organism evidence="23 24">
    <name type="scientific">Pipistrellus kuhlii</name>
    <name type="common">Kuhl's pipistrelle</name>
    <dbReference type="NCBI Taxonomy" id="59472"/>
    <lineage>
        <taxon>Eukaryota</taxon>
        <taxon>Metazoa</taxon>
        <taxon>Chordata</taxon>
        <taxon>Craniata</taxon>
        <taxon>Vertebrata</taxon>
        <taxon>Euteleostomi</taxon>
        <taxon>Mammalia</taxon>
        <taxon>Eutheria</taxon>
        <taxon>Laurasiatheria</taxon>
        <taxon>Chiroptera</taxon>
        <taxon>Yangochiroptera</taxon>
        <taxon>Vespertilionidae</taxon>
        <taxon>Pipistrellus</taxon>
    </lineage>
</organism>
<keyword evidence="14" id="KW-0628">Postsynaptic cell membrane</keyword>
<evidence type="ECO:0000256" key="20">
    <source>
        <dbReference type="SAM" id="MobiDB-lite"/>
    </source>
</evidence>
<evidence type="ECO:0000259" key="21">
    <source>
        <dbReference type="Pfam" id="PF02931"/>
    </source>
</evidence>
<dbReference type="InterPro" id="IPR001390">
    <property type="entry name" value="GABAAa_rcpt"/>
</dbReference>
<dbReference type="InterPro" id="IPR018000">
    <property type="entry name" value="Neurotransmitter_ion_chnl_CS"/>
</dbReference>
<keyword evidence="12" id="KW-0325">Glycoprotein</keyword>
<proteinExistence type="inferred from homology"/>
<evidence type="ECO:0000256" key="3">
    <source>
        <dbReference type="ARBA" id="ARBA00022692"/>
    </source>
</evidence>
<dbReference type="GO" id="GO:0005230">
    <property type="term" value="F:extracellular ligand-gated monoatomic ion channel activity"/>
    <property type="evidence" value="ECO:0007669"/>
    <property type="project" value="InterPro"/>
</dbReference>
<keyword evidence="16 19" id="KW-0407">Ion channel</keyword>
<keyword evidence="24" id="KW-1185">Reference proteome</keyword>
<name>A0A7J7S568_PIPKU</name>
<evidence type="ECO:0000256" key="13">
    <source>
        <dbReference type="ARBA" id="ARBA00023214"/>
    </source>
</evidence>
<keyword evidence="8 19" id="KW-0472">Membrane</keyword>
<evidence type="ECO:0000256" key="10">
    <source>
        <dbReference type="ARBA" id="ARBA00023170"/>
    </source>
</evidence>
<dbReference type="Proteomes" id="UP000558488">
    <property type="component" value="Unassembled WGS sequence"/>
</dbReference>
<evidence type="ECO:0000313" key="23">
    <source>
        <dbReference type="EMBL" id="KAF6283592.1"/>
    </source>
</evidence>
<evidence type="ECO:0000256" key="6">
    <source>
        <dbReference type="ARBA" id="ARBA00023018"/>
    </source>
</evidence>
<evidence type="ECO:0000256" key="4">
    <source>
        <dbReference type="ARBA" id="ARBA00022729"/>
    </source>
</evidence>
<keyword evidence="9" id="KW-1015">Disulfide bond</keyword>
<keyword evidence="2" id="KW-1003">Cell membrane</keyword>
<feature type="domain" description="Neurotransmitter-gated ion-channel transmembrane" evidence="22">
    <location>
        <begin position="286"/>
        <end position="490"/>
    </location>
</feature>
<feature type="transmembrane region" description="Helical" evidence="19">
    <location>
        <begin position="343"/>
        <end position="362"/>
    </location>
</feature>
<keyword evidence="7 19" id="KW-0406">Ion transport</keyword>
<dbReference type="GO" id="GO:0045211">
    <property type="term" value="C:postsynaptic membrane"/>
    <property type="evidence" value="ECO:0007669"/>
    <property type="project" value="UniProtKB-SubCell"/>
</dbReference>
<keyword evidence="5 19" id="KW-1133">Transmembrane helix</keyword>
<evidence type="ECO:0000256" key="16">
    <source>
        <dbReference type="ARBA" id="ARBA00023303"/>
    </source>
</evidence>
<evidence type="ECO:0000256" key="5">
    <source>
        <dbReference type="ARBA" id="ARBA00022989"/>
    </source>
</evidence>
<keyword evidence="15" id="KW-1071">Ligand-gated ion channel</keyword>
<feature type="transmembrane region" description="Helical" evidence="19">
    <location>
        <begin position="472"/>
        <end position="492"/>
    </location>
</feature>
<dbReference type="InterPro" id="IPR036719">
    <property type="entry name" value="Neuro-gated_channel_TM_sf"/>
</dbReference>
<keyword evidence="1 19" id="KW-0813">Transport</keyword>
<dbReference type="AlphaFoldDB" id="A0A7J7S568"/>
<dbReference type="SUPFAM" id="SSF63712">
    <property type="entry name" value="Nicotinic receptor ligand binding domain-like"/>
    <property type="match status" value="1"/>
</dbReference>
<keyword evidence="6" id="KW-0770">Synapse</keyword>
<dbReference type="InterPro" id="IPR006028">
    <property type="entry name" value="GABAA/Glycine_rcpt"/>
</dbReference>
<dbReference type="FunFam" id="2.70.170.10:FF:000003">
    <property type="entry name" value="Putative gamma-aminobutyric acid receptor subunit gamma-2"/>
    <property type="match status" value="1"/>
</dbReference>
<dbReference type="EMBL" id="JACAGB010000049">
    <property type="protein sequence ID" value="KAF6283592.1"/>
    <property type="molecule type" value="Genomic_DNA"/>
</dbReference>
<comment type="similarity">
    <text evidence="19">Belongs to the ligand-gated ion channel (TC 1.A.9) family.</text>
</comment>
<dbReference type="InterPro" id="IPR036734">
    <property type="entry name" value="Neur_chan_lig-bd_sf"/>
</dbReference>
<keyword evidence="13" id="KW-0868">Chloride</keyword>
<dbReference type="OrthoDB" id="203862at2759"/>
<dbReference type="Gene3D" id="1.20.58.390">
    <property type="entry name" value="Neurotransmitter-gated ion-channel transmembrane domain"/>
    <property type="match status" value="1"/>
</dbReference>
<dbReference type="GO" id="GO:0005254">
    <property type="term" value="F:chloride channel activity"/>
    <property type="evidence" value="ECO:0007669"/>
    <property type="project" value="UniProtKB-KW"/>
</dbReference>
<reference evidence="23 24" key="1">
    <citation type="journal article" date="2020" name="Nature">
        <title>Six reference-quality genomes reveal evolution of bat adaptations.</title>
        <authorList>
            <person name="Jebb D."/>
            <person name="Huang Z."/>
            <person name="Pippel M."/>
            <person name="Hughes G.M."/>
            <person name="Lavrichenko K."/>
            <person name="Devanna P."/>
            <person name="Winkler S."/>
            <person name="Jermiin L.S."/>
            <person name="Skirmuntt E.C."/>
            <person name="Katzourakis A."/>
            <person name="Burkitt-Gray L."/>
            <person name="Ray D.A."/>
            <person name="Sullivan K.A.M."/>
            <person name="Roscito J.G."/>
            <person name="Kirilenko B.M."/>
            <person name="Davalos L.M."/>
            <person name="Corthals A.P."/>
            <person name="Power M.L."/>
            <person name="Jones G."/>
            <person name="Ransome R.D."/>
            <person name="Dechmann D.K.N."/>
            <person name="Locatelli A.G."/>
            <person name="Puechmaille S.J."/>
            <person name="Fedrigo O."/>
            <person name="Jarvis E.D."/>
            <person name="Hiller M."/>
            <person name="Vernes S.C."/>
            <person name="Myers E.W."/>
            <person name="Teeling E.C."/>
        </authorList>
    </citation>
    <scope>NUCLEOTIDE SEQUENCE [LARGE SCALE GENOMIC DNA]</scope>
    <source>
        <strain evidence="23">MPipKuh1</strain>
        <tissue evidence="23">Flight muscle</tissue>
    </source>
</reference>
<evidence type="ECO:0000256" key="11">
    <source>
        <dbReference type="ARBA" id="ARBA00023173"/>
    </source>
</evidence>
<keyword evidence="3 19" id="KW-0812">Transmembrane</keyword>
<dbReference type="InterPro" id="IPR038050">
    <property type="entry name" value="Neuro_actylchol_rec"/>
</dbReference>
<protein>
    <submittedName>
        <fullName evidence="23">Gamma-aminobutyric acid type A receptor subunit epsilon</fullName>
    </submittedName>
</protein>
<keyword evidence="10 23" id="KW-0675">Receptor</keyword>
<feature type="region of interest" description="Disordered" evidence="20">
    <location>
        <begin position="413"/>
        <end position="432"/>
    </location>
</feature>
<evidence type="ECO:0000256" key="9">
    <source>
        <dbReference type="ARBA" id="ARBA00023157"/>
    </source>
</evidence>
<dbReference type="Pfam" id="PF02931">
    <property type="entry name" value="Neur_chan_LBD"/>
    <property type="match status" value="1"/>
</dbReference>
<evidence type="ECO:0000313" key="24">
    <source>
        <dbReference type="Proteomes" id="UP000558488"/>
    </source>
</evidence>
<feature type="signal peptide" evidence="19">
    <location>
        <begin position="1"/>
        <end position="22"/>
    </location>
</feature>
<dbReference type="GO" id="GO:0034707">
    <property type="term" value="C:chloride channel complex"/>
    <property type="evidence" value="ECO:0007669"/>
    <property type="project" value="UniProtKB-KW"/>
</dbReference>
<evidence type="ECO:0000256" key="18">
    <source>
        <dbReference type="ARBA" id="ARBA00034104"/>
    </source>
</evidence>
<dbReference type="PRINTS" id="PR00252">
    <property type="entry name" value="NRIONCHANNEL"/>
</dbReference>
<dbReference type="PANTHER" id="PTHR18945">
    <property type="entry name" value="NEUROTRANSMITTER GATED ION CHANNEL"/>
    <property type="match status" value="1"/>
</dbReference>
<dbReference type="Gene3D" id="2.70.170.10">
    <property type="entry name" value="Neurotransmitter-gated ion-channel ligand-binding domain"/>
    <property type="match status" value="1"/>
</dbReference>
<evidence type="ECO:0000259" key="22">
    <source>
        <dbReference type="Pfam" id="PF02932"/>
    </source>
</evidence>
<evidence type="ECO:0000256" key="7">
    <source>
        <dbReference type="ARBA" id="ARBA00023065"/>
    </source>
</evidence>
<dbReference type="InterPro" id="IPR006202">
    <property type="entry name" value="Neur_chan_lig-bd"/>
</dbReference>
<dbReference type="PRINTS" id="PR00253">
    <property type="entry name" value="GABAARECEPTR"/>
</dbReference>
<feature type="transmembrane region" description="Helical" evidence="19">
    <location>
        <begin position="286"/>
        <end position="302"/>
    </location>
</feature>
<dbReference type="PRINTS" id="PR01079">
    <property type="entry name" value="GABAARALPHA"/>
</dbReference>
<feature type="domain" description="Neurotransmitter-gated ion-channel ligand-binding" evidence="21">
    <location>
        <begin position="73"/>
        <end position="258"/>
    </location>
</feature>
<evidence type="ECO:0000256" key="1">
    <source>
        <dbReference type="ARBA" id="ARBA00022448"/>
    </source>
</evidence>
<evidence type="ECO:0000256" key="12">
    <source>
        <dbReference type="ARBA" id="ARBA00023180"/>
    </source>
</evidence>
<evidence type="ECO:0000256" key="17">
    <source>
        <dbReference type="ARBA" id="ARBA00024167"/>
    </source>
</evidence>
<dbReference type="SUPFAM" id="SSF90112">
    <property type="entry name" value="Neurotransmitter-gated ion-channel transmembrane pore"/>
    <property type="match status" value="1"/>
</dbReference>
<dbReference type="PROSITE" id="PS00236">
    <property type="entry name" value="NEUROTR_ION_CHANNEL"/>
    <property type="match status" value="1"/>
</dbReference>
<dbReference type="InterPro" id="IPR006029">
    <property type="entry name" value="Neurotrans-gated_channel_TM"/>
</dbReference>
<evidence type="ECO:0000256" key="8">
    <source>
        <dbReference type="ARBA" id="ARBA00023136"/>
    </source>
</evidence>
<accession>A0A7J7S568</accession>
<keyword evidence="11" id="KW-0869">Chloride channel</keyword>
<dbReference type="Pfam" id="PF02932">
    <property type="entry name" value="Neur_chan_memb"/>
    <property type="match status" value="1"/>
</dbReference>
<evidence type="ECO:0000256" key="2">
    <source>
        <dbReference type="ARBA" id="ARBA00022475"/>
    </source>
</evidence>
<feature type="transmembrane region" description="Helical" evidence="19">
    <location>
        <begin position="309"/>
        <end position="328"/>
    </location>
</feature>
<sequence length="496" mass="57183">MLIKVLLIFLSTPILLPSRIEGTHVESEVEPCTYLNNVYGPKSQARQKKFPSKKIKATPIDTQDDLGKMAEATQILDSILKNSDSKLRPGIGEKPTEITVELFVNNFGPISITDTKYSIDITLQQTWYDERLRYNASFESFVLHGNMTKNLWIPDIVFKNSMNIDEHSITTHSRVTRIYKDGKVLFIDRMIIDAGCSFHMFKYPLDSHSCPLSFSSFSYPKNEITYKWKDFKLDINESNSWKLLQFDFTGVSNKTETISMMDGDFTVFTLVFNVTRRFGFSTIQNYIPSFMTTIMSWISFWIKKESVPARTSIGLTSVLSITTLGSYTKKDFPRESYLTALDVYTAICFLFCLCALVEYAVLKFLIHNHMRPSASPRLRYPPTRTHDLTPPRIQAQQQQQEGIFVLDIEGTGPENDEEDGPSSPPQQPINPNLTQRHRNCCRLCKYLCVVSSRDGSFWHQGRLFIHIYQLDNYSRVIFPVTFFIVNVLYWVICFNL</sequence>
<evidence type="ECO:0000256" key="14">
    <source>
        <dbReference type="ARBA" id="ARBA00023257"/>
    </source>
</evidence>
<gene>
    <name evidence="23" type="ORF">mPipKuh1_005343</name>
</gene>
<comment type="caution">
    <text evidence="23">The sequence shown here is derived from an EMBL/GenBank/DDBJ whole genome shotgun (WGS) entry which is preliminary data.</text>
</comment>
<evidence type="ECO:0000256" key="15">
    <source>
        <dbReference type="ARBA" id="ARBA00023286"/>
    </source>
</evidence>
<dbReference type="GO" id="GO:0004890">
    <property type="term" value="F:GABA-A receptor activity"/>
    <property type="evidence" value="ECO:0007669"/>
    <property type="project" value="InterPro"/>
</dbReference>
<comment type="catalytic activity">
    <reaction evidence="17">
        <text>chloride(in) = chloride(out)</text>
        <dbReference type="Rhea" id="RHEA:29823"/>
        <dbReference type="ChEBI" id="CHEBI:17996"/>
    </reaction>
</comment>
<feature type="chain" id="PRO_5029931542" evidence="19">
    <location>
        <begin position="23"/>
        <end position="496"/>
    </location>
</feature>
<comment type="subcellular location">
    <subcellularLocation>
        <location evidence="18">Postsynaptic cell membrane</location>
        <topology evidence="18">Multi-pass membrane protein</topology>
    </subcellularLocation>
</comment>
<evidence type="ECO:0000256" key="19">
    <source>
        <dbReference type="RuleBase" id="RU000687"/>
    </source>
</evidence>
<dbReference type="InterPro" id="IPR006201">
    <property type="entry name" value="Neur_channel"/>
</dbReference>